<evidence type="ECO:0000256" key="4">
    <source>
        <dbReference type="ARBA" id="ARBA00023015"/>
    </source>
</evidence>
<reference evidence="11" key="2">
    <citation type="journal article" date="2013" name="PLoS Genet.">
        <title>Comparative genome structure, secondary metabolite, and effector coding capacity across Cochliobolus pathogens.</title>
        <authorList>
            <person name="Condon B.J."/>
            <person name="Leng Y."/>
            <person name="Wu D."/>
            <person name="Bushley K.E."/>
            <person name="Ohm R.A."/>
            <person name="Otillar R."/>
            <person name="Martin J."/>
            <person name="Schackwitz W."/>
            <person name="Grimwood J."/>
            <person name="MohdZainudin N."/>
            <person name="Xue C."/>
            <person name="Wang R."/>
            <person name="Manning V.A."/>
            <person name="Dhillon B."/>
            <person name="Tu Z.J."/>
            <person name="Steffenson B.J."/>
            <person name="Salamov A."/>
            <person name="Sun H."/>
            <person name="Lowry S."/>
            <person name="LaButti K."/>
            <person name="Han J."/>
            <person name="Copeland A."/>
            <person name="Lindquist E."/>
            <person name="Barry K."/>
            <person name="Schmutz J."/>
            <person name="Baker S.E."/>
            <person name="Ciuffetti L.M."/>
            <person name="Grigoriev I.V."/>
            <person name="Zhong S."/>
            <person name="Turgeon B.G."/>
        </authorList>
    </citation>
    <scope>NUCLEOTIDE SEQUENCE [LARGE SCALE GENOMIC DNA]</scope>
    <source>
        <strain evidence="11">C5 / ATCC 48332 / race O</strain>
    </source>
</reference>
<evidence type="ECO:0000313" key="10">
    <source>
        <dbReference type="EMBL" id="EMD91318.1"/>
    </source>
</evidence>
<feature type="region of interest" description="Disordered" evidence="8">
    <location>
        <begin position="1"/>
        <end position="43"/>
    </location>
</feature>
<dbReference type="Gene3D" id="4.10.240.10">
    <property type="entry name" value="Zn(2)-C6 fungal-type DNA-binding domain"/>
    <property type="match status" value="1"/>
</dbReference>
<dbReference type="OMA" id="QRCNGAR"/>
<name>M2UTZ5_COCH5</name>
<keyword evidence="6" id="KW-0804">Transcription</keyword>
<dbReference type="PANTHER" id="PTHR47782">
    <property type="entry name" value="ZN(II)2CYS6 TRANSCRIPTION FACTOR (EUROFUNG)-RELATED"/>
    <property type="match status" value="1"/>
</dbReference>
<dbReference type="HOGENOM" id="CLU_2426870_0_0_1"/>
<dbReference type="InterPro" id="IPR036864">
    <property type="entry name" value="Zn2-C6_fun-type_DNA-bd_sf"/>
</dbReference>
<dbReference type="PROSITE" id="PS00463">
    <property type="entry name" value="ZN2_CY6_FUNGAL_1"/>
    <property type="match status" value="1"/>
</dbReference>
<comment type="subcellular location">
    <subcellularLocation>
        <location evidence="1">Nucleus</location>
    </subcellularLocation>
</comment>
<keyword evidence="2" id="KW-0479">Metal-binding</keyword>
<dbReference type="Pfam" id="PF00172">
    <property type="entry name" value="Zn_clus"/>
    <property type="match status" value="1"/>
</dbReference>
<sequence length="95" mass="10038">MSQSYAESLLSPSGSADDHIPASSTATEIPSNSTGVGTQPAAARKPRVALACKRCKRRKQRCNGARPVCRSCERAGVACAYERTLRPQYPGGKSA</sequence>
<dbReference type="GO" id="GO:0043565">
    <property type="term" value="F:sequence-specific DNA binding"/>
    <property type="evidence" value="ECO:0007669"/>
    <property type="project" value="TreeGrafter"/>
</dbReference>
<dbReference type="OrthoDB" id="3688963at2759"/>
<evidence type="ECO:0000256" key="7">
    <source>
        <dbReference type="ARBA" id="ARBA00023242"/>
    </source>
</evidence>
<proteinExistence type="predicted"/>
<feature type="domain" description="Zn(2)-C6 fungal-type" evidence="9">
    <location>
        <begin position="51"/>
        <end position="81"/>
    </location>
</feature>
<dbReference type="PANTHER" id="PTHR47782:SF12">
    <property type="entry name" value="ZN(II)2CYS6 TRANSCRIPTION FACTOR (EUROFUNG)"/>
    <property type="match status" value="1"/>
</dbReference>
<dbReference type="GO" id="GO:0045944">
    <property type="term" value="P:positive regulation of transcription by RNA polymerase II"/>
    <property type="evidence" value="ECO:0007669"/>
    <property type="project" value="TreeGrafter"/>
</dbReference>
<evidence type="ECO:0000313" key="11">
    <source>
        <dbReference type="Proteomes" id="UP000016936"/>
    </source>
</evidence>
<dbReference type="PROSITE" id="PS50048">
    <property type="entry name" value="ZN2_CY6_FUNGAL_2"/>
    <property type="match status" value="1"/>
</dbReference>
<evidence type="ECO:0000256" key="8">
    <source>
        <dbReference type="SAM" id="MobiDB-lite"/>
    </source>
</evidence>
<dbReference type="SMART" id="SM00066">
    <property type="entry name" value="GAL4"/>
    <property type="match status" value="1"/>
</dbReference>
<protein>
    <recommendedName>
        <fullName evidence="9">Zn(2)-C6 fungal-type domain-containing protein</fullName>
    </recommendedName>
</protein>
<feature type="compositionally biased region" description="Polar residues" evidence="8">
    <location>
        <begin position="22"/>
        <end position="37"/>
    </location>
</feature>
<dbReference type="InterPro" id="IPR001138">
    <property type="entry name" value="Zn2Cys6_DnaBD"/>
</dbReference>
<dbReference type="AlphaFoldDB" id="M2UTZ5"/>
<dbReference type="GO" id="GO:0008270">
    <property type="term" value="F:zinc ion binding"/>
    <property type="evidence" value="ECO:0007669"/>
    <property type="project" value="InterPro"/>
</dbReference>
<accession>M2UTZ5</accession>
<dbReference type="CDD" id="cd00067">
    <property type="entry name" value="GAL4"/>
    <property type="match status" value="1"/>
</dbReference>
<keyword evidence="3" id="KW-0862">Zinc</keyword>
<reference evidence="10 11" key="1">
    <citation type="journal article" date="2012" name="PLoS Pathog.">
        <title>Diverse lifestyles and strategies of plant pathogenesis encoded in the genomes of eighteen Dothideomycetes fungi.</title>
        <authorList>
            <person name="Ohm R.A."/>
            <person name="Feau N."/>
            <person name="Henrissat B."/>
            <person name="Schoch C.L."/>
            <person name="Horwitz B.A."/>
            <person name="Barry K.W."/>
            <person name="Condon B.J."/>
            <person name="Copeland A.C."/>
            <person name="Dhillon B."/>
            <person name="Glaser F."/>
            <person name="Hesse C.N."/>
            <person name="Kosti I."/>
            <person name="LaButti K."/>
            <person name="Lindquist E.A."/>
            <person name="Lucas S."/>
            <person name="Salamov A.A."/>
            <person name="Bradshaw R.E."/>
            <person name="Ciuffetti L."/>
            <person name="Hamelin R.C."/>
            <person name="Kema G.H.J."/>
            <person name="Lawrence C."/>
            <person name="Scott J.A."/>
            <person name="Spatafora J.W."/>
            <person name="Turgeon B.G."/>
            <person name="de Wit P.J.G.M."/>
            <person name="Zhong S."/>
            <person name="Goodwin S.B."/>
            <person name="Grigoriev I.V."/>
        </authorList>
    </citation>
    <scope>NUCLEOTIDE SEQUENCE [LARGE SCALE GENOMIC DNA]</scope>
    <source>
        <strain evidence="11">C5 / ATCC 48332 / race O</strain>
    </source>
</reference>
<dbReference type="Proteomes" id="UP000016936">
    <property type="component" value="Unassembled WGS sequence"/>
</dbReference>
<evidence type="ECO:0000256" key="6">
    <source>
        <dbReference type="ARBA" id="ARBA00023163"/>
    </source>
</evidence>
<evidence type="ECO:0000256" key="5">
    <source>
        <dbReference type="ARBA" id="ARBA00023125"/>
    </source>
</evidence>
<keyword evidence="5" id="KW-0238">DNA-binding</keyword>
<dbReference type="STRING" id="701091.M2UTZ5"/>
<dbReference type="EMBL" id="KB445576">
    <property type="protein sequence ID" value="EMD91318.1"/>
    <property type="molecule type" value="Genomic_DNA"/>
</dbReference>
<evidence type="ECO:0000256" key="3">
    <source>
        <dbReference type="ARBA" id="ARBA00022833"/>
    </source>
</evidence>
<feature type="compositionally biased region" description="Polar residues" evidence="8">
    <location>
        <begin position="1"/>
        <end position="14"/>
    </location>
</feature>
<keyword evidence="4" id="KW-0805">Transcription regulation</keyword>
<organism evidence="10 11">
    <name type="scientific">Cochliobolus heterostrophus (strain C5 / ATCC 48332 / race O)</name>
    <name type="common">Southern corn leaf blight fungus</name>
    <name type="synonym">Bipolaris maydis</name>
    <dbReference type="NCBI Taxonomy" id="701091"/>
    <lineage>
        <taxon>Eukaryota</taxon>
        <taxon>Fungi</taxon>
        <taxon>Dikarya</taxon>
        <taxon>Ascomycota</taxon>
        <taxon>Pezizomycotina</taxon>
        <taxon>Dothideomycetes</taxon>
        <taxon>Pleosporomycetidae</taxon>
        <taxon>Pleosporales</taxon>
        <taxon>Pleosporineae</taxon>
        <taxon>Pleosporaceae</taxon>
        <taxon>Bipolaris</taxon>
    </lineage>
</organism>
<evidence type="ECO:0000256" key="1">
    <source>
        <dbReference type="ARBA" id="ARBA00004123"/>
    </source>
</evidence>
<dbReference type="SUPFAM" id="SSF57701">
    <property type="entry name" value="Zn2/Cys6 DNA-binding domain"/>
    <property type="match status" value="1"/>
</dbReference>
<keyword evidence="7" id="KW-0539">Nucleus</keyword>
<keyword evidence="11" id="KW-1185">Reference proteome</keyword>
<evidence type="ECO:0000256" key="2">
    <source>
        <dbReference type="ARBA" id="ARBA00022723"/>
    </source>
</evidence>
<dbReference type="GO" id="GO:0005634">
    <property type="term" value="C:nucleus"/>
    <property type="evidence" value="ECO:0007669"/>
    <property type="project" value="UniProtKB-SubCell"/>
</dbReference>
<dbReference type="GO" id="GO:0000981">
    <property type="term" value="F:DNA-binding transcription factor activity, RNA polymerase II-specific"/>
    <property type="evidence" value="ECO:0007669"/>
    <property type="project" value="InterPro"/>
</dbReference>
<gene>
    <name evidence="10" type="ORF">COCHEDRAFT_1101322</name>
</gene>
<dbReference type="InterPro" id="IPR052202">
    <property type="entry name" value="Yeast_MetPath_Reg"/>
</dbReference>
<evidence type="ECO:0000259" key="9">
    <source>
        <dbReference type="PROSITE" id="PS50048"/>
    </source>
</evidence>